<evidence type="ECO:0000256" key="4">
    <source>
        <dbReference type="PROSITE-ProRule" id="PRU01343"/>
    </source>
</evidence>
<evidence type="ECO:0000256" key="5">
    <source>
        <dbReference type="SAM" id="MobiDB-lite"/>
    </source>
</evidence>
<dbReference type="Proteomes" id="UP000636709">
    <property type="component" value="Unassembled WGS sequence"/>
</dbReference>
<protein>
    <recommendedName>
        <fullName evidence="6">GRF-type domain-containing protein</fullName>
    </recommendedName>
</protein>
<dbReference type="PROSITE" id="PS51999">
    <property type="entry name" value="ZF_GRF"/>
    <property type="match status" value="1"/>
</dbReference>
<dbReference type="InterPro" id="IPR010666">
    <property type="entry name" value="Znf_GRF"/>
</dbReference>
<evidence type="ECO:0000313" key="8">
    <source>
        <dbReference type="Proteomes" id="UP000636709"/>
    </source>
</evidence>
<evidence type="ECO:0000256" key="2">
    <source>
        <dbReference type="ARBA" id="ARBA00022771"/>
    </source>
</evidence>
<keyword evidence="2 4" id="KW-0863">Zinc-finger</keyword>
<organism evidence="7 8">
    <name type="scientific">Digitaria exilis</name>
    <dbReference type="NCBI Taxonomy" id="1010633"/>
    <lineage>
        <taxon>Eukaryota</taxon>
        <taxon>Viridiplantae</taxon>
        <taxon>Streptophyta</taxon>
        <taxon>Embryophyta</taxon>
        <taxon>Tracheophyta</taxon>
        <taxon>Spermatophyta</taxon>
        <taxon>Magnoliopsida</taxon>
        <taxon>Liliopsida</taxon>
        <taxon>Poales</taxon>
        <taxon>Poaceae</taxon>
        <taxon>PACMAD clade</taxon>
        <taxon>Panicoideae</taxon>
        <taxon>Panicodae</taxon>
        <taxon>Paniceae</taxon>
        <taxon>Anthephorinae</taxon>
        <taxon>Digitaria</taxon>
    </lineage>
</organism>
<evidence type="ECO:0000256" key="3">
    <source>
        <dbReference type="ARBA" id="ARBA00022833"/>
    </source>
</evidence>
<keyword evidence="8" id="KW-1185">Reference proteome</keyword>
<dbReference type="OrthoDB" id="595554at2759"/>
<evidence type="ECO:0000256" key="1">
    <source>
        <dbReference type="ARBA" id="ARBA00022723"/>
    </source>
</evidence>
<keyword evidence="3" id="KW-0862">Zinc</keyword>
<feature type="region of interest" description="Disordered" evidence="5">
    <location>
        <begin position="1"/>
        <end position="26"/>
    </location>
</feature>
<sequence length="126" mass="14488">MAFSSSSTSSQVSWSSERGARKSPIPYRVPPLAYEPGVLCHCREKAALWISWSDANPGRRYLKCFRARDGGCNFIRWYEGPHNAFVQGLLFDLRNEVWNLKRERAELQHAIGDAVMQLNEQKKVMQ</sequence>
<gene>
    <name evidence="7" type="ORF">HU200_046985</name>
</gene>
<evidence type="ECO:0000313" key="7">
    <source>
        <dbReference type="EMBL" id="KAF8676435.1"/>
    </source>
</evidence>
<comment type="caution">
    <text evidence="7">The sequence shown here is derived from an EMBL/GenBank/DDBJ whole genome shotgun (WGS) entry which is preliminary data.</text>
</comment>
<reference evidence="7" key="1">
    <citation type="submission" date="2020-07" db="EMBL/GenBank/DDBJ databases">
        <title>Genome sequence and genetic diversity analysis of an under-domesticated orphan crop, white fonio (Digitaria exilis).</title>
        <authorList>
            <person name="Bennetzen J.L."/>
            <person name="Chen S."/>
            <person name="Ma X."/>
            <person name="Wang X."/>
            <person name="Yssel A.E.J."/>
            <person name="Chaluvadi S.R."/>
            <person name="Johnson M."/>
            <person name="Gangashetty P."/>
            <person name="Hamidou F."/>
            <person name="Sanogo M.D."/>
            <person name="Zwaenepoel A."/>
            <person name="Wallace J."/>
            <person name="Van De Peer Y."/>
            <person name="Van Deynze A."/>
        </authorList>
    </citation>
    <scope>NUCLEOTIDE SEQUENCE</scope>
    <source>
        <tissue evidence="7">Leaves</tissue>
    </source>
</reference>
<name>A0A835B8Y8_9POAL</name>
<dbReference type="EMBL" id="JACEFO010002165">
    <property type="protein sequence ID" value="KAF8676435.1"/>
    <property type="molecule type" value="Genomic_DNA"/>
</dbReference>
<dbReference type="GO" id="GO:0008270">
    <property type="term" value="F:zinc ion binding"/>
    <property type="evidence" value="ECO:0007669"/>
    <property type="project" value="UniProtKB-KW"/>
</dbReference>
<evidence type="ECO:0000259" key="6">
    <source>
        <dbReference type="PROSITE" id="PS51999"/>
    </source>
</evidence>
<proteinExistence type="predicted"/>
<keyword evidence="1" id="KW-0479">Metal-binding</keyword>
<accession>A0A835B8Y8</accession>
<feature type="compositionally biased region" description="Low complexity" evidence="5">
    <location>
        <begin position="1"/>
        <end position="16"/>
    </location>
</feature>
<feature type="domain" description="GRF-type" evidence="6">
    <location>
        <begin position="40"/>
        <end position="81"/>
    </location>
</feature>
<dbReference type="PANTHER" id="PTHR33248">
    <property type="entry name" value="ZINC ION-BINDING PROTEIN"/>
    <property type="match status" value="1"/>
</dbReference>
<dbReference type="AlphaFoldDB" id="A0A835B8Y8"/>